<dbReference type="InterPro" id="IPR007481">
    <property type="entry name" value="SspB"/>
</dbReference>
<dbReference type="GO" id="GO:0005840">
    <property type="term" value="C:ribosome"/>
    <property type="evidence" value="ECO:0007669"/>
    <property type="project" value="TreeGrafter"/>
</dbReference>
<dbReference type="SUPFAM" id="SSF101738">
    <property type="entry name" value="SspB-like"/>
    <property type="match status" value="1"/>
</dbReference>
<dbReference type="InterPro" id="IPR036760">
    <property type="entry name" value="SspB-like_sf"/>
</dbReference>
<dbReference type="Gene3D" id="2.30.30.220">
    <property type="entry name" value="SspB-like"/>
    <property type="match status" value="1"/>
</dbReference>
<dbReference type="PANTHER" id="PTHR37486:SF1">
    <property type="entry name" value="STRINGENT STARVATION PROTEIN B"/>
    <property type="match status" value="1"/>
</dbReference>
<dbReference type="GO" id="GO:0005829">
    <property type="term" value="C:cytosol"/>
    <property type="evidence" value="ECO:0007669"/>
    <property type="project" value="TreeGrafter"/>
</dbReference>
<dbReference type="GO" id="GO:0045732">
    <property type="term" value="P:positive regulation of protein catabolic process"/>
    <property type="evidence" value="ECO:0007669"/>
    <property type="project" value="TreeGrafter"/>
</dbReference>
<dbReference type="Proteomes" id="UP000463961">
    <property type="component" value="Chromosome"/>
</dbReference>
<dbReference type="PANTHER" id="PTHR37486">
    <property type="entry name" value="STRINGENT STARVATION PROTEIN B"/>
    <property type="match status" value="1"/>
</dbReference>
<dbReference type="AlphaFoldDB" id="A0A679IAJ5"/>
<sequence length="148" mass="15942">MLSTKPYLIRALWTWCCDAGFTPYMTVFVDEHCQIPLDYVQDGTVTLNLSPAATGQLDLGNEWITLNARFGGVPRELMFPVGAVIGIFARENGAGMEFAYEPTATPEPGEAAAAPTLTAVDQQRDAGTASAEKAATKSGRPPHLQRIK</sequence>
<accession>A0A679IAJ5</accession>
<dbReference type="Pfam" id="PF04386">
    <property type="entry name" value="SspB"/>
    <property type="match status" value="1"/>
</dbReference>
<dbReference type="EMBL" id="AP022345">
    <property type="protein sequence ID" value="BBU68808.1"/>
    <property type="molecule type" value="Genomic_DNA"/>
</dbReference>
<name>A0A679IAJ5_9RHOO</name>
<reference evidence="2" key="1">
    <citation type="submission" date="2020-01" db="EMBL/GenBank/DDBJ databases">
        <title>Phosphoaccumulans saitamaens gen. nov., sp. nov., a polyphosphate accumulating bacterium isolated from surface river water.</title>
        <authorList>
            <person name="Watanabe K."/>
            <person name="Suda W."/>
        </authorList>
    </citation>
    <scope>NUCLEOTIDE SEQUENCE [LARGE SCALE GENOMIC DNA]</scope>
    <source>
        <strain evidence="2">ICHIAU1</strain>
    </source>
</reference>
<proteinExistence type="predicted"/>
<protein>
    <submittedName>
        <fullName evidence="1">Stringent starvation protein B</fullName>
    </submittedName>
</protein>
<evidence type="ECO:0000313" key="1">
    <source>
        <dbReference type="EMBL" id="BBU68808.1"/>
    </source>
</evidence>
<dbReference type="PIRSF" id="PIRSF005276">
    <property type="entry name" value="SspB"/>
    <property type="match status" value="1"/>
</dbReference>
<organism evidence="1 2">
    <name type="scientific">Fluviibacter phosphoraccumulans</name>
    <dbReference type="NCBI Taxonomy" id="1751046"/>
    <lineage>
        <taxon>Bacteria</taxon>
        <taxon>Pseudomonadati</taxon>
        <taxon>Pseudomonadota</taxon>
        <taxon>Betaproteobacteria</taxon>
        <taxon>Rhodocyclales</taxon>
        <taxon>Fluviibacteraceae</taxon>
        <taxon>Fluviibacter</taxon>
    </lineage>
</organism>
<gene>
    <name evidence="1" type="primary">sspB</name>
    <name evidence="1" type="ORF">ICHIAU1_10910</name>
</gene>
<keyword evidence="2" id="KW-1185">Reference proteome</keyword>
<evidence type="ECO:0000313" key="2">
    <source>
        <dbReference type="Proteomes" id="UP000463961"/>
    </source>
</evidence>
<dbReference type="NCBIfam" id="NF008769">
    <property type="entry name" value="PRK11798.2-5"/>
    <property type="match status" value="1"/>
</dbReference>
<dbReference type="RefSeq" id="WP_242451458.1">
    <property type="nucleotide sequence ID" value="NZ_AP019011.1"/>
</dbReference>